<keyword evidence="2" id="KW-1185">Reference proteome</keyword>
<dbReference type="EMBL" id="QJJQ01000002">
    <property type="protein sequence ID" value="PXW89563.1"/>
    <property type="molecule type" value="Genomic_DNA"/>
</dbReference>
<dbReference type="GO" id="GO:0016791">
    <property type="term" value="F:phosphatase activity"/>
    <property type="evidence" value="ECO:0007669"/>
    <property type="project" value="TreeGrafter"/>
</dbReference>
<dbReference type="InterPro" id="IPR006379">
    <property type="entry name" value="HAD-SF_hydro_IIB"/>
</dbReference>
<dbReference type="SFLD" id="SFLDG01140">
    <property type="entry name" value="C2.B:_Phosphomannomutase_and_P"/>
    <property type="match status" value="1"/>
</dbReference>
<dbReference type="CDD" id="cd07516">
    <property type="entry name" value="HAD_Pase"/>
    <property type="match status" value="1"/>
</dbReference>
<name>A0A2V3W5C5_9BACI</name>
<organism evidence="1 2">
    <name type="scientific">Pseudogracilibacillus auburnensis</name>
    <dbReference type="NCBI Taxonomy" id="1494959"/>
    <lineage>
        <taxon>Bacteria</taxon>
        <taxon>Bacillati</taxon>
        <taxon>Bacillota</taxon>
        <taxon>Bacilli</taxon>
        <taxon>Bacillales</taxon>
        <taxon>Bacillaceae</taxon>
        <taxon>Pseudogracilibacillus</taxon>
    </lineage>
</organism>
<reference evidence="1 2" key="1">
    <citation type="submission" date="2018-05" db="EMBL/GenBank/DDBJ databases">
        <title>Genomic Encyclopedia of Type Strains, Phase IV (KMG-IV): sequencing the most valuable type-strain genomes for metagenomic binning, comparative biology and taxonomic classification.</title>
        <authorList>
            <person name="Goeker M."/>
        </authorList>
    </citation>
    <scope>NUCLEOTIDE SEQUENCE [LARGE SCALE GENOMIC DNA]</scope>
    <source>
        <strain evidence="1 2">DSM 28556</strain>
    </source>
</reference>
<dbReference type="OrthoDB" id="9806027at2"/>
<dbReference type="SFLD" id="SFLDS00003">
    <property type="entry name" value="Haloacid_Dehalogenase"/>
    <property type="match status" value="1"/>
</dbReference>
<dbReference type="AlphaFoldDB" id="A0A2V3W5C5"/>
<dbReference type="Proteomes" id="UP000247978">
    <property type="component" value="Unassembled WGS sequence"/>
</dbReference>
<protein>
    <recommendedName>
        <fullName evidence="3">Phosphoglycolate phosphatase</fullName>
    </recommendedName>
</protein>
<dbReference type="Gene3D" id="3.30.1240.10">
    <property type="match status" value="1"/>
</dbReference>
<dbReference type="InterPro" id="IPR036412">
    <property type="entry name" value="HAD-like_sf"/>
</dbReference>
<dbReference type="RefSeq" id="WP_110394273.1">
    <property type="nucleotide sequence ID" value="NZ_JADIJL010000001.1"/>
</dbReference>
<proteinExistence type="predicted"/>
<dbReference type="PROSITE" id="PS01228">
    <property type="entry name" value="COF_1"/>
    <property type="match status" value="1"/>
</dbReference>
<dbReference type="NCBIfam" id="TIGR01484">
    <property type="entry name" value="HAD-SF-IIB"/>
    <property type="match status" value="1"/>
</dbReference>
<accession>A0A2V3W5C5</accession>
<evidence type="ECO:0000313" key="1">
    <source>
        <dbReference type="EMBL" id="PXW89563.1"/>
    </source>
</evidence>
<dbReference type="PANTHER" id="PTHR10000:SF55">
    <property type="entry name" value="5-AMINO-6-(5-PHOSPHO-D-RIBITYLAMINO)URACIL PHOSPHATASE YCSE"/>
    <property type="match status" value="1"/>
</dbReference>
<dbReference type="InterPro" id="IPR023214">
    <property type="entry name" value="HAD_sf"/>
</dbReference>
<dbReference type="Gene3D" id="3.40.50.1000">
    <property type="entry name" value="HAD superfamily/HAD-like"/>
    <property type="match status" value="1"/>
</dbReference>
<evidence type="ECO:0000313" key="2">
    <source>
        <dbReference type="Proteomes" id="UP000247978"/>
    </source>
</evidence>
<dbReference type="SUPFAM" id="SSF56784">
    <property type="entry name" value="HAD-like"/>
    <property type="match status" value="1"/>
</dbReference>
<dbReference type="Pfam" id="PF08282">
    <property type="entry name" value="Hydrolase_3"/>
    <property type="match status" value="2"/>
</dbReference>
<sequence>MKKVKLVALDMDGTLLNDDGIVSNYTKNVINQALNEDIEIVLSTGRPLQMCASYAEELKLTSYIITSNGAEIWTVDHKLLERHTLDAHKIESLWELGDKNNYHMWIVATDEIFVNRRRPENFHQHEWLKIGYGNLDEKAKQFLLEQLQDDKSIEITNSSLTNIEINKAGVNKAKAIRSICKELGISMENVMAAGDSLNDLKMIEQVGVGVAVANAQQLIIETADYVTDTNNDDGVAKAIERFAL</sequence>
<gene>
    <name evidence="1" type="ORF">DFR56_102341</name>
</gene>
<dbReference type="GO" id="GO:0005829">
    <property type="term" value="C:cytosol"/>
    <property type="evidence" value="ECO:0007669"/>
    <property type="project" value="TreeGrafter"/>
</dbReference>
<comment type="caution">
    <text evidence="1">The sequence shown here is derived from an EMBL/GenBank/DDBJ whole genome shotgun (WGS) entry which is preliminary data.</text>
</comment>
<evidence type="ECO:0008006" key="3">
    <source>
        <dbReference type="Google" id="ProtNLM"/>
    </source>
</evidence>
<dbReference type="PANTHER" id="PTHR10000">
    <property type="entry name" value="PHOSPHOSERINE PHOSPHATASE"/>
    <property type="match status" value="1"/>
</dbReference>
<dbReference type="GO" id="GO:0000287">
    <property type="term" value="F:magnesium ion binding"/>
    <property type="evidence" value="ECO:0007669"/>
    <property type="project" value="TreeGrafter"/>
</dbReference>